<sequence>SRFRRSPSHSSIEIDVSTESIEVSDEPLFEIEITMPKNNGKKFFNLFSQVCLSKLAFSMLILSTILIIAIISMIYWIYAFRRMGTSGRITRFVENYWIEAETANPSRYQYS</sequence>
<name>A0AAV5UYM5_9BILA</name>
<accession>A0AAV5UYM5</accession>
<evidence type="ECO:0000256" key="1">
    <source>
        <dbReference type="SAM" id="Phobius"/>
    </source>
</evidence>
<organism evidence="2 3">
    <name type="scientific">Pristionchus fissidentatus</name>
    <dbReference type="NCBI Taxonomy" id="1538716"/>
    <lineage>
        <taxon>Eukaryota</taxon>
        <taxon>Metazoa</taxon>
        <taxon>Ecdysozoa</taxon>
        <taxon>Nematoda</taxon>
        <taxon>Chromadorea</taxon>
        <taxon>Rhabditida</taxon>
        <taxon>Rhabditina</taxon>
        <taxon>Diplogasteromorpha</taxon>
        <taxon>Diplogasteroidea</taxon>
        <taxon>Neodiplogasteridae</taxon>
        <taxon>Pristionchus</taxon>
    </lineage>
</organism>
<keyword evidence="3" id="KW-1185">Reference proteome</keyword>
<feature type="non-terminal residue" evidence="2">
    <location>
        <position position="1"/>
    </location>
</feature>
<evidence type="ECO:0000313" key="2">
    <source>
        <dbReference type="EMBL" id="GMT11350.1"/>
    </source>
</evidence>
<comment type="caution">
    <text evidence="2">The sequence shown here is derived from an EMBL/GenBank/DDBJ whole genome shotgun (WGS) entry which is preliminary data.</text>
</comment>
<dbReference type="Proteomes" id="UP001432322">
    <property type="component" value="Unassembled WGS sequence"/>
</dbReference>
<keyword evidence="1" id="KW-1133">Transmembrane helix</keyword>
<keyword evidence="1" id="KW-0812">Transmembrane</keyword>
<protein>
    <submittedName>
        <fullName evidence="2">Uncharacterized protein</fullName>
    </submittedName>
</protein>
<dbReference type="AlphaFoldDB" id="A0AAV5UYM5"/>
<proteinExistence type="predicted"/>
<feature type="transmembrane region" description="Helical" evidence="1">
    <location>
        <begin position="55"/>
        <end position="78"/>
    </location>
</feature>
<feature type="non-terminal residue" evidence="2">
    <location>
        <position position="111"/>
    </location>
</feature>
<reference evidence="2" key="1">
    <citation type="submission" date="2023-10" db="EMBL/GenBank/DDBJ databases">
        <title>Genome assembly of Pristionchus species.</title>
        <authorList>
            <person name="Yoshida K."/>
            <person name="Sommer R.J."/>
        </authorList>
    </citation>
    <scope>NUCLEOTIDE SEQUENCE</scope>
    <source>
        <strain evidence="2">RS5133</strain>
    </source>
</reference>
<evidence type="ECO:0000313" key="3">
    <source>
        <dbReference type="Proteomes" id="UP001432322"/>
    </source>
</evidence>
<gene>
    <name evidence="2" type="ORF">PFISCL1PPCAC_2647</name>
</gene>
<dbReference type="EMBL" id="BTSY01000001">
    <property type="protein sequence ID" value="GMT11350.1"/>
    <property type="molecule type" value="Genomic_DNA"/>
</dbReference>
<keyword evidence="1" id="KW-0472">Membrane</keyword>